<evidence type="ECO:0000256" key="10">
    <source>
        <dbReference type="ARBA" id="ARBA00022968"/>
    </source>
</evidence>
<evidence type="ECO:0000256" key="8">
    <source>
        <dbReference type="ARBA" id="ARBA00022692"/>
    </source>
</evidence>
<dbReference type="GO" id="GO:0000271">
    <property type="term" value="P:polysaccharide biosynthetic process"/>
    <property type="evidence" value="ECO:0007669"/>
    <property type="project" value="InterPro"/>
</dbReference>
<dbReference type="Pfam" id="PF00535">
    <property type="entry name" value="Glycos_transf_2"/>
    <property type="match status" value="1"/>
</dbReference>
<dbReference type="EMBL" id="PXWG01000197">
    <property type="protein sequence ID" value="PSJ24395.1"/>
    <property type="molecule type" value="Genomic_DNA"/>
</dbReference>
<dbReference type="InterPro" id="IPR001173">
    <property type="entry name" value="Glyco_trans_2-like"/>
</dbReference>
<keyword evidence="10" id="KW-0735">Signal-anchor</keyword>
<evidence type="ECO:0000256" key="6">
    <source>
        <dbReference type="ARBA" id="ARBA00022676"/>
    </source>
</evidence>
<dbReference type="AlphaFoldDB" id="A0A9X7JIQ5"/>
<feature type="transmembrane region" description="Helical" evidence="15">
    <location>
        <begin position="285"/>
        <end position="306"/>
    </location>
</feature>
<dbReference type="GO" id="GO:0016020">
    <property type="term" value="C:membrane"/>
    <property type="evidence" value="ECO:0007669"/>
    <property type="project" value="UniProtKB-SubCell"/>
</dbReference>
<dbReference type="InterPro" id="IPR029044">
    <property type="entry name" value="Nucleotide-diphossugar_trans"/>
</dbReference>
<dbReference type="PANTHER" id="PTHR10859:SF91">
    <property type="entry name" value="DOLICHYL-PHOSPHATE BETA-GLUCOSYLTRANSFERASE"/>
    <property type="match status" value="1"/>
</dbReference>
<evidence type="ECO:0000259" key="16">
    <source>
        <dbReference type="Pfam" id="PF00535"/>
    </source>
</evidence>
<comment type="subcellular location">
    <subcellularLocation>
        <location evidence="2">Endoplasmic reticulum membrane</location>
        <topology evidence="2">Single-pass membrane protein</topology>
    </subcellularLocation>
    <subcellularLocation>
        <location evidence="1">Membrane</location>
        <topology evidence="1">Multi-pass membrane protein</topology>
    </subcellularLocation>
</comment>
<evidence type="ECO:0000256" key="15">
    <source>
        <dbReference type="SAM" id="Phobius"/>
    </source>
</evidence>
<keyword evidence="9" id="KW-0256">Endoplasmic reticulum</keyword>
<evidence type="ECO:0000259" key="17">
    <source>
        <dbReference type="Pfam" id="PF04138"/>
    </source>
</evidence>
<dbReference type="SUPFAM" id="SSF53448">
    <property type="entry name" value="Nucleotide-diphospho-sugar transferases"/>
    <property type="match status" value="1"/>
</dbReference>
<evidence type="ECO:0000256" key="3">
    <source>
        <dbReference type="ARBA" id="ARBA00004922"/>
    </source>
</evidence>
<evidence type="ECO:0000256" key="14">
    <source>
        <dbReference type="SAM" id="MobiDB-lite"/>
    </source>
</evidence>
<dbReference type="Pfam" id="PF04138">
    <property type="entry name" value="GtrA_DPMS_TM"/>
    <property type="match status" value="1"/>
</dbReference>
<feature type="transmembrane region" description="Helical" evidence="15">
    <location>
        <begin position="351"/>
        <end position="373"/>
    </location>
</feature>
<dbReference type="GO" id="GO:0006487">
    <property type="term" value="P:protein N-linked glycosylation"/>
    <property type="evidence" value="ECO:0007669"/>
    <property type="project" value="TreeGrafter"/>
</dbReference>
<comment type="similarity">
    <text evidence="4">Belongs to the glycosyltransferase 2 family.</text>
</comment>
<comment type="catalytic activity">
    <reaction evidence="13">
        <text>a di-trans,poly-cis-dolichyl phosphate + UDP-alpha-D-glucose = a di-trans,poly-cis-dolichyl beta-D-glucosyl phosphate + UDP</text>
        <dbReference type="Rhea" id="RHEA:15401"/>
        <dbReference type="Rhea" id="RHEA-COMP:19498"/>
        <dbReference type="Rhea" id="RHEA-COMP:19502"/>
        <dbReference type="ChEBI" id="CHEBI:57525"/>
        <dbReference type="ChEBI" id="CHEBI:57683"/>
        <dbReference type="ChEBI" id="CHEBI:58223"/>
        <dbReference type="ChEBI" id="CHEBI:58885"/>
        <dbReference type="EC" id="2.4.1.117"/>
    </reaction>
    <physiologicalReaction direction="left-to-right" evidence="13">
        <dbReference type="Rhea" id="RHEA:15402"/>
    </physiologicalReaction>
</comment>
<comment type="pathway">
    <text evidence="3">Protein modification; protein glycosylation.</text>
</comment>
<keyword evidence="6" id="KW-0328">Glycosyltransferase</keyword>
<evidence type="ECO:0000313" key="19">
    <source>
        <dbReference type="Proteomes" id="UP000242427"/>
    </source>
</evidence>
<keyword evidence="7 18" id="KW-0808">Transferase</keyword>
<dbReference type="InterPro" id="IPR035518">
    <property type="entry name" value="DPG_synthase"/>
</dbReference>
<evidence type="ECO:0000256" key="7">
    <source>
        <dbReference type="ARBA" id="ARBA00022679"/>
    </source>
</evidence>
<dbReference type="Proteomes" id="UP000242427">
    <property type="component" value="Unassembled WGS sequence"/>
</dbReference>
<name>A0A9X7JIQ5_9ACTN</name>
<sequence>MTEATRQPLPARAPLPPQGTVLDVVIPVHNEEDDLEACVRRLHAHLTDTFPYGFRITIADNASTDRTPEVSALLDDSLDEVTAVRLEEKGRGRALRTVWSMSEAPVLAYMDVDLSTDLNALLPLVAPLVSGHSDLAIGTRLAGGARVVRGPKREFISRAYNIVLRTGLAARFSDAQCGFKAVRKDVAERLLPLVEDSGWFFDTELLVLAERAGLRIHEVPVDWVDDPDSSVHIVRTATEDLRGVWRVGRALATGALPLDRLRRPFGDDPRDRAVAGVPRGLARQLLGFCVVGLLSTGLYLGLYSLLRTVSGPQAANAAALLLSALANTAANRRLTFGVRGRDRAVRQQAQGLVVFAIGLALTSGSLAALHAAGGSPSHGAELSVLVTANLAATVLRFLLLRAWVFGASDAAGPGLGAGPGSCAEPGSGDGSAARARRGGGQLPGRGPAAPDAARPDDHAGAAESGARTLRKAR</sequence>
<dbReference type="Gene3D" id="3.90.550.10">
    <property type="entry name" value="Spore Coat Polysaccharide Biosynthesis Protein SpsA, Chain A"/>
    <property type="match status" value="1"/>
</dbReference>
<evidence type="ECO:0000313" key="18">
    <source>
        <dbReference type="EMBL" id="PSJ24395.1"/>
    </source>
</evidence>
<accession>A0A9X7JIQ5</accession>
<evidence type="ECO:0000256" key="11">
    <source>
        <dbReference type="ARBA" id="ARBA00022989"/>
    </source>
</evidence>
<feature type="transmembrane region" description="Helical" evidence="15">
    <location>
        <begin position="379"/>
        <end position="399"/>
    </location>
</feature>
<evidence type="ECO:0000256" key="12">
    <source>
        <dbReference type="ARBA" id="ARBA00023136"/>
    </source>
</evidence>
<protein>
    <recommendedName>
        <fullName evidence="5">dolichyl-phosphate beta-glucosyltransferase</fullName>
        <ecNumber evidence="5">2.4.1.117</ecNumber>
    </recommendedName>
</protein>
<keyword evidence="8 15" id="KW-0812">Transmembrane</keyword>
<evidence type="ECO:0000256" key="9">
    <source>
        <dbReference type="ARBA" id="ARBA00022824"/>
    </source>
</evidence>
<dbReference type="PANTHER" id="PTHR10859">
    <property type="entry name" value="GLYCOSYL TRANSFERASE"/>
    <property type="match status" value="1"/>
</dbReference>
<feature type="region of interest" description="Disordered" evidence="14">
    <location>
        <begin position="418"/>
        <end position="473"/>
    </location>
</feature>
<dbReference type="OrthoDB" id="2369748at2"/>
<dbReference type="RefSeq" id="WP_106681953.1">
    <property type="nucleotide sequence ID" value="NZ_PXWG01000197.1"/>
</dbReference>
<dbReference type="GO" id="GO:0004581">
    <property type="term" value="F:dolichyl-phosphate beta-glucosyltransferase activity"/>
    <property type="evidence" value="ECO:0007669"/>
    <property type="project" value="UniProtKB-EC"/>
</dbReference>
<keyword evidence="11 15" id="KW-1133">Transmembrane helix</keyword>
<feature type="domain" description="Glycosyltransferase 2-like" evidence="16">
    <location>
        <begin position="24"/>
        <end position="190"/>
    </location>
</feature>
<proteinExistence type="inferred from homology"/>
<keyword evidence="19" id="KW-1185">Reference proteome</keyword>
<evidence type="ECO:0000256" key="2">
    <source>
        <dbReference type="ARBA" id="ARBA00004389"/>
    </source>
</evidence>
<reference evidence="18 19" key="1">
    <citation type="submission" date="2018-03" db="EMBL/GenBank/DDBJ databases">
        <title>Chitinolytic properties of Streptosporangium nondiastaticum TBG75A20.</title>
        <authorList>
            <person name="Gayathri V."/>
            <person name="Shiburaj S."/>
        </authorList>
    </citation>
    <scope>NUCLEOTIDE SEQUENCE [LARGE SCALE GENOMIC DNA]</scope>
    <source>
        <strain evidence="18 19">TBG75A20</strain>
    </source>
</reference>
<evidence type="ECO:0000256" key="1">
    <source>
        <dbReference type="ARBA" id="ARBA00004141"/>
    </source>
</evidence>
<organism evidence="18 19">
    <name type="scientific">Streptosporangium nondiastaticum</name>
    <dbReference type="NCBI Taxonomy" id="35764"/>
    <lineage>
        <taxon>Bacteria</taxon>
        <taxon>Bacillati</taxon>
        <taxon>Actinomycetota</taxon>
        <taxon>Actinomycetes</taxon>
        <taxon>Streptosporangiales</taxon>
        <taxon>Streptosporangiaceae</taxon>
        <taxon>Streptosporangium</taxon>
    </lineage>
</organism>
<dbReference type="InterPro" id="IPR007267">
    <property type="entry name" value="GtrA_DPMS_TM"/>
</dbReference>
<evidence type="ECO:0000256" key="5">
    <source>
        <dbReference type="ARBA" id="ARBA00012583"/>
    </source>
</evidence>
<keyword evidence="12 15" id="KW-0472">Membrane</keyword>
<dbReference type="EC" id="2.4.1.117" evidence="5"/>
<comment type="caution">
    <text evidence="18">The sequence shown here is derived from an EMBL/GenBank/DDBJ whole genome shotgun (WGS) entry which is preliminary data.</text>
</comment>
<feature type="domain" description="GtrA/DPMS transmembrane" evidence="17">
    <location>
        <begin position="288"/>
        <end position="405"/>
    </location>
</feature>
<evidence type="ECO:0000256" key="13">
    <source>
        <dbReference type="ARBA" id="ARBA00045097"/>
    </source>
</evidence>
<feature type="compositionally biased region" description="Low complexity" evidence="14">
    <location>
        <begin position="420"/>
        <end position="433"/>
    </location>
</feature>
<gene>
    <name evidence="18" type="ORF">B7P34_33620</name>
</gene>
<dbReference type="FunFam" id="3.90.550.10:FF:000131">
    <property type="entry name" value="Glycosyl transferase"/>
    <property type="match status" value="1"/>
</dbReference>
<evidence type="ECO:0000256" key="4">
    <source>
        <dbReference type="ARBA" id="ARBA00006739"/>
    </source>
</evidence>
<dbReference type="CDD" id="cd04188">
    <property type="entry name" value="DPG_synthase"/>
    <property type="match status" value="1"/>
</dbReference>